<protein>
    <submittedName>
        <fullName evidence="1">Uncharacterized protein</fullName>
    </submittedName>
</protein>
<dbReference type="AlphaFoldDB" id="A0A4R2JJQ2"/>
<proteinExistence type="predicted"/>
<keyword evidence="2" id="KW-1185">Reference proteome</keyword>
<evidence type="ECO:0000313" key="2">
    <source>
        <dbReference type="Proteomes" id="UP000295680"/>
    </source>
</evidence>
<reference evidence="1 2" key="1">
    <citation type="submission" date="2019-03" db="EMBL/GenBank/DDBJ databases">
        <title>Genomic Encyclopedia of Type Strains, Phase IV (KMG-IV): sequencing the most valuable type-strain genomes for metagenomic binning, comparative biology and taxonomic classification.</title>
        <authorList>
            <person name="Goeker M."/>
        </authorList>
    </citation>
    <scope>NUCLEOTIDE SEQUENCE [LARGE SCALE GENOMIC DNA]</scope>
    <source>
        <strain evidence="1 2">DSM 45934</strain>
    </source>
</reference>
<dbReference type="EMBL" id="SLWS01000004">
    <property type="protein sequence ID" value="TCO59364.1"/>
    <property type="molecule type" value="Genomic_DNA"/>
</dbReference>
<sequence length="151" mass="16216">MLQAACPGCDIDVGDAPGAFGGFVATVSRGDRAVYVIPARGKRLFRVRHKLRGTYLSWLATTELAEVAGSAAAWLGGATVRELAVAWPFADFVDIADAYESGDRIEFQWQVYRAYKKSDLGAFIKAAADCGRVPGARPVGAVGRRRTVHGR</sequence>
<accession>A0A4R2JJQ2</accession>
<name>A0A4R2JJQ2_9PSEU</name>
<dbReference type="Proteomes" id="UP000295680">
    <property type="component" value="Unassembled WGS sequence"/>
</dbReference>
<evidence type="ECO:0000313" key="1">
    <source>
        <dbReference type="EMBL" id="TCO59364.1"/>
    </source>
</evidence>
<comment type="caution">
    <text evidence="1">The sequence shown here is derived from an EMBL/GenBank/DDBJ whole genome shotgun (WGS) entry which is preliminary data.</text>
</comment>
<gene>
    <name evidence="1" type="ORF">EV192_104205</name>
</gene>
<organism evidence="1 2">
    <name type="scientific">Actinocrispum wychmicini</name>
    <dbReference type="NCBI Taxonomy" id="1213861"/>
    <lineage>
        <taxon>Bacteria</taxon>
        <taxon>Bacillati</taxon>
        <taxon>Actinomycetota</taxon>
        <taxon>Actinomycetes</taxon>
        <taxon>Pseudonocardiales</taxon>
        <taxon>Pseudonocardiaceae</taxon>
        <taxon>Actinocrispum</taxon>
    </lineage>
</organism>